<dbReference type="Proteomes" id="UP000294963">
    <property type="component" value="Unassembled WGS sequence"/>
</dbReference>
<reference evidence="2 3" key="1">
    <citation type="submission" date="2019-03" db="EMBL/GenBank/DDBJ databases">
        <title>Genomic analyses of the natural microbiome of Caenorhabditis elegans.</title>
        <authorList>
            <person name="Samuel B."/>
        </authorList>
    </citation>
    <scope>NUCLEOTIDE SEQUENCE [LARGE SCALE GENOMIC DNA]</scope>
    <source>
        <strain evidence="2 3">JUb89</strain>
    </source>
</reference>
<gene>
    <name evidence="2" type="ORF">EC844_12155</name>
</gene>
<comment type="caution">
    <text evidence="2">The sequence shown here is derived from an EMBL/GenBank/DDBJ whole genome shotgun (WGS) entry which is preliminary data.</text>
</comment>
<evidence type="ECO:0000313" key="2">
    <source>
        <dbReference type="EMBL" id="TCM63330.1"/>
    </source>
</evidence>
<evidence type="ECO:0000256" key="1">
    <source>
        <dbReference type="SAM" id="SignalP"/>
    </source>
</evidence>
<dbReference type="AlphaFoldDB" id="A0A4R1XM66"/>
<sequence length="180" mass="18938">MKTKSKSKLALLCGGVLSAMLSVVLSSTSFAKPIAREASAAAEAEVSAYAVMDAAEDAAQNTEVGSLSACDDSGSCTVVAASCDDSPHAAACNAGADYGGIKQQYVVKGCKVTIYNDGPVRMVDEKTDQFCDAPLPKDHVFSKKLRSYQQNGCIVTEYASGDASMDCTKRDRASQEKKRK</sequence>
<feature type="signal peptide" evidence="1">
    <location>
        <begin position="1"/>
        <end position="31"/>
    </location>
</feature>
<proteinExistence type="predicted"/>
<accession>A0A4R1XM66</accession>
<keyword evidence="3" id="KW-1185">Reference proteome</keyword>
<name>A0A4R1XM66_ACICA</name>
<evidence type="ECO:0000313" key="3">
    <source>
        <dbReference type="Proteomes" id="UP000294963"/>
    </source>
</evidence>
<dbReference type="OrthoDB" id="6710162at2"/>
<organism evidence="2 3">
    <name type="scientific">Acinetobacter calcoaceticus</name>
    <dbReference type="NCBI Taxonomy" id="471"/>
    <lineage>
        <taxon>Bacteria</taxon>
        <taxon>Pseudomonadati</taxon>
        <taxon>Pseudomonadota</taxon>
        <taxon>Gammaproteobacteria</taxon>
        <taxon>Moraxellales</taxon>
        <taxon>Moraxellaceae</taxon>
        <taxon>Acinetobacter</taxon>
        <taxon>Acinetobacter calcoaceticus/baumannii complex</taxon>
    </lineage>
</organism>
<dbReference type="EMBL" id="SLVJ01000021">
    <property type="protein sequence ID" value="TCM63330.1"/>
    <property type="molecule type" value="Genomic_DNA"/>
</dbReference>
<keyword evidence="1" id="KW-0732">Signal</keyword>
<feature type="chain" id="PRO_5021010660" evidence="1">
    <location>
        <begin position="32"/>
        <end position="180"/>
    </location>
</feature>
<protein>
    <submittedName>
        <fullName evidence="2">Uncharacterized protein</fullName>
    </submittedName>
</protein>